<dbReference type="PANTHER" id="PTHR48048">
    <property type="entry name" value="GLYCOSYLTRANSFERASE"/>
    <property type="match status" value="1"/>
</dbReference>
<comment type="caution">
    <text evidence="2">The sequence shown here is derived from an EMBL/GenBank/DDBJ whole genome shotgun (WGS) entry which is preliminary data.</text>
</comment>
<organism evidence="2 3">
    <name type="scientific">Punica granatum</name>
    <name type="common">Pomegranate</name>
    <dbReference type="NCBI Taxonomy" id="22663"/>
    <lineage>
        <taxon>Eukaryota</taxon>
        <taxon>Viridiplantae</taxon>
        <taxon>Streptophyta</taxon>
        <taxon>Embryophyta</taxon>
        <taxon>Tracheophyta</taxon>
        <taxon>Spermatophyta</taxon>
        <taxon>Magnoliopsida</taxon>
        <taxon>eudicotyledons</taxon>
        <taxon>Gunneridae</taxon>
        <taxon>Pentapetalae</taxon>
        <taxon>rosids</taxon>
        <taxon>malvids</taxon>
        <taxon>Myrtales</taxon>
        <taxon>Lythraceae</taxon>
        <taxon>Punica</taxon>
    </lineage>
</organism>
<sequence>MKDRVLLHLQSLRDEQGRDITELKGLSSRISYPQLGQPCSGKVSSIARDRNSEMYTVGPILDLKGDARVGSCSASGRTREIAQALEQGQHRFLWSLCRPPSKGKMEYPSDYANLEHALPEGFLGQTAPIRKVIGGPQVAALAHPVVGGLVLGLGVEVKKDYRRDVAGEQDVIVVSLEELKKAIKVLMETKTGEELRKKVKEMKEKCRVAIKVLPILH</sequence>
<dbReference type="GO" id="GO:0035251">
    <property type="term" value="F:UDP-glucosyltransferase activity"/>
    <property type="evidence" value="ECO:0007669"/>
    <property type="project" value="InterPro"/>
</dbReference>
<dbReference type="EMBL" id="PGOL01000169">
    <property type="protein sequence ID" value="PKI75459.1"/>
    <property type="molecule type" value="Genomic_DNA"/>
</dbReference>
<evidence type="ECO:0000313" key="2">
    <source>
        <dbReference type="EMBL" id="PKI75459.1"/>
    </source>
</evidence>
<evidence type="ECO:0000313" key="3">
    <source>
        <dbReference type="Proteomes" id="UP000233551"/>
    </source>
</evidence>
<dbReference type="PANTHER" id="PTHR48048:SF45">
    <property type="entry name" value="GLYCOSYLTRANSFERASE"/>
    <property type="match status" value="1"/>
</dbReference>
<dbReference type="STRING" id="22663.A0A2I0L424"/>
<dbReference type="SUPFAM" id="SSF53756">
    <property type="entry name" value="UDP-Glycosyltransferase/glycogen phosphorylase"/>
    <property type="match status" value="1"/>
</dbReference>
<comment type="similarity">
    <text evidence="1">Belongs to the UDP-glycosyltransferase family.</text>
</comment>
<dbReference type="InterPro" id="IPR050481">
    <property type="entry name" value="UDP-glycosyltransf_plant"/>
</dbReference>
<name>A0A2I0L424_PUNGR</name>
<reference evidence="2 3" key="1">
    <citation type="submission" date="2017-11" db="EMBL/GenBank/DDBJ databases">
        <title>De-novo sequencing of pomegranate (Punica granatum L.) genome.</title>
        <authorList>
            <person name="Akparov Z."/>
            <person name="Amiraslanov A."/>
            <person name="Hajiyeva S."/>
            <person name="Abbasov M."/>
            <person name="Kaur K."/>
            <person name="Hamwieh A."/>
            <person name="Solovyev V."/>
            <person name="Salamov A."/>
            <person name="Braich B."/>
            <person name="Kosarev P."/>
            <person name="Mahmoud A."/>
            <person name="Hajiyev E."/>
            <person name="Babayeva S."/>
            <person name="Izzatullayeva V."/>
            <person name="Mammadov A."/>
            <person name="Mammadov A."/>
            <person name="Sharifova S."/>
            <person name="Ojaghi J."/>
            <person name="Eynullazada K."/>
            <person name="Bayramov B."/>
            <person name="Abdulazimova A."/>
            <person name="Shahmuradov I."/>
        </authorList>
    </citation>
    <scope>NUCLEOTIDE SEQUENCE [LARGE SCALE GENOMIC DNA]</scope>
    <source>
        <strain evidence="3">cv. AG2017</strain>
        <tissue evidence="2">Leaf</tissue>
    </source>
</reference>
<dbReference type="AlphaFoldDB" id="A0A2I0L424"/>
<keyword evidence="3" id="KW-1185">Reference proteome</keyword>
<proteinExistence type="inferred from homology"/>
<dbReference type="Proteomes" id="UP000233551">
    <property type="component" value="Unassembled WGS sequence"/>
</dbReference>
<gene>
    <name evidence="2" type="ORF">CRG98_004129</name>
</gene>
<protein>
    <submittedName>
        <fullName evidence="2">Uncharacterized protein</fullName>
    </submittedName>
</protein>
<accession>A0A2I0L424</accession>
<dbReference type="Gene3D" id="3.40.50.2000">
    <property type="entry name" value="Glycogen Phosphorylase B"/>
    <property type="match status" value="2"/>
</dbReference>
<evidence type="ECO:0000256" key="1">
    <source>
        <dbReference type="ARBA" id="ARBA00009995"/>
    </source>
</evidence>